<evidence type="ECO:0000313" key="3">
    <source>
        <dbReference type="Proteomes" id="UP001181355"/>
    </source>
</evidence>
<name>A0ABY9RIP4_9BURK</name>
<sequence length="128" mass="13932">MKANPVGWFEIYVQDMPRAKAFYEAVFQTKLEALPNPDPVEFAETEMWTFPMSMQDYGASGALIKMPGCPSGGSTLVYFACDDCALELASAEAHGAKVFKSKTSIGVNGFIAMFVDTEGNMIGLHSMQ</sequence>
<dbReference type="InterPro" id="IPR029068">
    <property type="entry name" value="Glyas_Bleomycin-R_OHBP_Dase"/>
</dbReference>
<dbReference type="EMBL" id="CP133720">
    <property type="protein sequence ID" value="WMW80202.1"/>
    <property type="molecule type" value="Genomic_DNA"/>
</dbReference>
<dbReference type="PROSITE" id="PS51819">
    <property type="entry name" value="VOC"/>
    <property type="match status" value="1"/>
</dbReference>
<dbReference type="InterPro" id="IPR004360">
    <property type="entry name" value="Glyas_Fos-R_dOase_dom"/>
</dbReference>
<keyword evidence="3" id="KW-1185">Reference proteome</keyword>
<dbReference type="InterPro" id="IPR037523">
    <property type="entry name" value="VOC_core"/>
</dbReference>
<dbReference type="SUPFAM" id="SSF54593">
    <property type="entry name" value="Glyoxalase/Bleomycin resistance protein/Dihydroxybiphenyl dioxygenase"/>
    <property type="match status" value="1"/>
</dbReference>
<dbReference type="InterPro" id="IPR052164">
    <property type="entry name" value="Anthracycline_SecMetBiosynth"/>
</dbReference>
<dbReference type="PANTHER" id="PTHR33993:SF2">
    <property type="entry name" value="VOC DOMAIN-CONTAINING PROTEIN"/>
    <property type="match status" value="1"/>
</dbReference>
<dbReference type="RefSeq" id="WP_309481695.1">
    <property type="nucleotide sequence ID" value="NZ_CP133720.1"/>
</dbReference>
<organism evidence="2 3">
    <name type="scientific">Undibacterium cyanobacteriorum</name>
    <dbReference type="NCBI Taxonomy" id="3073561"/>
    <lineage>
        <taxon>Bacteria</taxon>
        <taxon>Pseudomonadati</taxon>
        <taxon>Pseudomonadota</taxon>
        <taxon>Betaproteobacteria</taxon>
        <taxon>Burkholderiales</taxon>
        <taxon>Oxalobacteraceae</taxon>
        <taxon>Undibacterium</taxon>
    </lineage>
</organism>
<dbReference type="Gene3D" id="3.10.180.10">
    <property type="entry name" value="2,3-Dihydroxybiphenyl 1,2-Dioxygenase, domain 1"/>
    <property type="match status" value="1"/>
</dbReference>
<evidence type="ECO:0000313" key="2">
    <source>
        <dbReference type="EMBL" id="WMW80202.1"/>
    </source>
</evidence>
<gene>
    <name evidence="2" type="ORF">RF679_16335</name>
</gene>
<dbReference type="Proteomes" id="UP001181355">
    <property type="component" value="Chromosome"/>
</dbReference>
<dbReference type="Pfam" id="PF00903">
    <property type="entry name" value="Glyoxalase"/>
    <property type="match status" value="1"/>
</dbReference>
<reference evidence="2" key="1">
    <citation type="submission" date="2023-09" db="EMBL/GenBank/DDBJ databases">
        <title>Undibacterium sp. 20NA77.5 isolated from freshwater.</title>
        <authorList>
            <person name="Le V."/>
            <person name="Ko S.-R."/>
            <person name="Ahn C.-Y."/>
            <person name="Oh H.-M."/>
        </authorList>
    </citation>
    <scope>NUCLEOTIDE SEQUENCE</scope>
    <source>
        <strain evidence="2">20NA77.5</strain>
    </source>
</reference>
<dbReference type="CDD" id="cd07247">
    <property type="entry name" value="SgaA_N_like"/>
    <property type="match status" value="1"/>
</dbReference>
<protein>
    <submittedName>
        <fullName evidence="2">VOC family protein</fullName>
    </submittedName>
</protein>
<feature type="domain" description="VOC" evidence="1">
    <location>
        <begin position="5"/>
        <end position="127"/>
    </location>
</feature>
<accession>A0ABY9RIP4</accession>
<evidence type="ECO:0000259" key="1">
    <source>
        <dbReference type="PROSITE" id="PS51819"/>
    </source>
</evidence>
<dbReference type="PANTHER" id="PTHR33993">
    <property type="entry name" value="GLYOXALASE-RELATED"/>
    <property type="match status" value="1"/>
</dbReference>
<proteinExistence type="predicted"/>